<proteinExistence type="predicted"/>
<keyword evidence="3" id="KW-1185">Reference proteome</keyword>
<sequence>MEGPIKMNHTTQKAFQDFYPEEYSHCYGCGKSNPNGHQLKSYWDGDETVAHFTPKSYHTGGYPDNVYGGIIASLFDCHGTASAAAAAFRDEVRGMDTLPAIRFITASLKVDYLKPTPHGVELEVRGHIVEVKPRKVTVEMTLSANGEVCAKGHMIAVRLRE</sequence>
<name>A0A1G6L232_9BACT</name>
<dbReference type="STRING" id="1640674.SAMN05216323_102836"/>
<dbReference type="InterPro" id="IPR052061">
    <property type="entry name" value="PTE-AB_protein"/>
</dbReference>
<evidence type="ECO:0000313" key="2">
    <source>
        <dbReference type="EMBL" id="SDC37429.1"/>
    </source>
</evidence>
<protein>
    <submittedName>
        <fullName evidence="2">Thioesterase superfamily protein</fullName>
    </submittedName>
</protein>
<dbReference type="InterPro" id="IPR029069">
    <property type="entry name" value="HotDog_dom_sf"/>
</dbReference>
<dbReference type="Gene3D" id="3.10.129.10">
    <property type="entry name" value="Hotdog Thioesterase"/>
    <property type="match status" value="1"/>
</dbReference>
<organism evidence="2 3">
    <name type="scientific">Williamwhitmania taraxaci</name>
    <dbReference type="NCBI Taxonomy" id="1640674"/>
    <lineage>
        <taxon>Bacteria</taxon>
        <taxon>Pseudomonadati</taxon>
        <taxon>Bacteroidota</taxon>
        <taxon>Bacteroidia</taxon>
        <taxon>Bacteroidales</taxon>
        <taxon>Williamwhitmaniaceae</taxon>
        <taxon>Williamwhitmania</taxon>
    </lineage>
</organism>
<evidence type="ECO:0000313" key="3">
    <source>
        <dbReference type="Proteomes" id="UP000199452"/>
    </source>
</evidence>
<dbReference type="PANTHER" id="PTHR47260:SF1">
    <property type="entry name" value="UPF0644 PROTEIN PB2B4.06"/>
    <property type="match status" value="1"/>
</dbReference>
<dbReference type="Pfam" id="PF03061">
    <property type="entry name" value="4HBT"/>
    <property type="match status" value="1"/>
</dbReference>
<evidence type="ECO:0000259" key="1">
    <source>
        <dbReference type="Pfam" id="PF03061"/>
    </source>
</evidence>
<dbReference type="GO" id="GO:0016790">
    <property type="term" value="F:thiolester hydrolase activity"/>
    <property type="evidence" value="ECO:0007669"/>
    <property type="project" value="UniProtKB-ARBA"/>
</dbReference>
<accession>A0A1G6L232</accession>
<gene>
    <name evidence="2" type="ORF">SAMN05216323_102836</name>
</gene>
<dbReference type="SUPFAM" id="SSF54637">
    <property type="entry name" value="Thioesterase/thiol ester dehydrase-isomerase"/>
    <property type="match status" value="1"/>
</dbReference>
<dbReference type="InterPro" id="IPR006683">
    <property type="entry name" value="Thioestr_dom"/>
</dbReference>
<reference evidence="2 3" key="1">
    <citation type="submission" date="2016-09" db="EMBL/GenBank/DDBJ databases">
        <authorList>
            <person name="Capua I."/>
            <person name="De Benedictis P."/>
            <person name="Joannis T."/>
            <person name="Lombin L.H."/>
            <person name="Cattoli G."/>
        </authorList>
    </citation>
    <scope>NUCLEOTIDE SEQUENCE [LARGE SCALE GENOMIC DNA]</scope>
    <source>
        <strain evidence="2 3">A7P-90m</strain>
    </source>
</reference>
<dbReference type="EMBL" id="FMYP01000028">
    <property type="protein sequence ID" value="SDC37429.1"/>
    <property type="molecule type" value="Genomic_DNA"/>
</dbReference>
<feature type="domain" description="Thioesterase" evidence="1">
    <location>
        <begin position="65"/>
        <end position="145"/>
    </location>
</feature>
<dbReference type="CDD" id="cd03443">
    <property type="entry name" value="PaaI_thioesterase"/>
    <property type="match status" value="1"/>
</dbReference>
<dbReference type="AlphaFoldDB" id="A0A1G6L232"/>
<dbReference type="Proteomes" id="UP000199452">
    <property type="component" value="Unassembled WGS sequence"/>
</dbReference>
<dbReference type="PANTHER" id="PTHR47260">
    <property type="entry name" value="UPF0644 PROTEIN PB2B4.06"/>
    <property type="match status" value="1"/>
</dbReference>